<keyword evidence="4" id="KW-1185">Reference proteome</keyword>
<dbReference type="EMBL" id="JZEX01000109">
    <property type="protein sequence ID" value="KKB11627.1"/>
    <property type="molecule type" value="Genomic_DNA"/>
</dbReference>
<dbReference type="Gene3D" id="1.10.101.10">
    <property type="entry name" value="PGBD-like superfamily/PGBD"/>
    <property type="match status" value="2"/>
</dbReference>
<feature type="compositionally biased region" description="Low complexity" evidence="1">
    <location>
        <begin position="286"/>
        <end position="304"/>
    </location>
</feature>
<dbReference type="InterPro" id="IPR036365">
    <property type="entry name" value="PGBD-like_sf"/>
</dbReference>
<evidence type="ECO:0000259" key="2">
    <source>
        <dbReference type="Pfam" id="PF01471"/>
    </source>
</evidence>
<evidence type="ECO:0000313" key="4">
    <source>
        <dbReference type="Proteomes" id="UP000033632"/>
    </source>
</evidence>
<protein>
    <recommendedName>
        <fullName evidence="2">Peptidoglycan binding-like domain-containing protein</fullName>
    </recommendedName>
</protein>
<feature type="domain" description="Peptidoglycan binding-like" evidence="2">
    <location>
        <begin position="133"/>
        <end position="186"/>
    </location>
</feature>
<feature type="region of interest" description="Disordered" evidence="1">
    <location>
        <begin position="274"/>
        <end position="365"/>
    </location>
</feature>
<evidence type="ECO:0000313" key="3">
    <source>
        <dbReference type="EMBL" id="KKB11627.1"/>
    </source>
</evidence>
<gene>
    <name evidence="3" type="ORF">VE25_11600</name>
</gene>
<proteinExistence type="predicted"/>
<sequence>MTASTLSHLPMAAGSAALAGLGRAGMWAIARYMRAPLANTGMLALATMTALAGTNALYNQHTEHPAPLFAPSPLAPIPAERPDDLAATPESQVLVAPQVVAAPAVTPLAQPVTGETTGSVAPTVPDQPVGNVEVFQVQKKLFELKLFEGEVDGYYGPMTARAIRAFEERNGLTPQGALTPTVIKAILEADAEGRMPAPPPAPTVAAAPAPAPQATIPAPQSTATAAAPAPAAAPIEVAEQPDILIGPVESRSNPIDAVVASATDTIDSIISELDTRGTPSQPAQRPVPALPLLSSPEPSAASQPMPEPIASAPRPTAPVTQAATPAATTTPATTGEPRQAARNTPQATQAPAQQPSAARGPTQQVTPATGRELVMQVQRGLASLGFLHGAIDGQANEATARAIRNFEVYHNYRVTGQVSPALVDMLVAAGASV</sequence>
<dbReference type="Pfam" id="PF01471">
    <property type="entry name" value="PG_binding_1"/>
    <property type="match status" value="2"/>
</dbReference>
<accession>A0A0F5FTX9</accession>
<dbReference type="InterPro" id="IPR036366">
    <property type="entry name" value="PGBDSf"/>
</dbReference>
<dbReference type="InterPro" id="IPR002477">
    <property type="entry name" value="Peptidoglycan-bd-like"/>
</dbReference>
<dbReference type="PATRIC" id="fig|443610.3.peg.528"/>
<feature type="compositionally biased region" description="Low complexity" evidence="1">
    <location>
        <begin position="312"/>
        <end position="359"/>
    </location>
</feature>
<feature type="compositionally biased region" description="Low complexity" evidence="1">
    <location>
        <begin position="203"/>
        <end position="227"/>
    </location>
</feature>
<comment type="caution">
    <text evidence="3">The sequence shown here is derived from an EMBL/GenBank/DDBJ whole genome shotgun (WGS) entry which is preliminary data.</text>
</comment>
<dbReference type="STRING" id="443610.VE25_11600"/>
<organism evidence="3 4">
    <name type="scientific">Devosia geojensis</name>
    <dbReference type="NCBI Taxonomy" id="443610"/>
    <lineage>
        <taxon>Bacteria</taxon>
        <taxon>Pseudomonadati</taxon>
        <taxon>Pseudomonadota</taxon>
        <taxon>Alphaproteobacteria</taxon>
        <taxon>Hyphomicrobiales</taxon>
        <taxon>Devosiaceae</taxon>
        <taxon>Devosia</taxon>
    </lineage>
</organism>
<dbReference type="AlphaFoldDB" id="A0A0F5FTX9"/>
<feature type="domain" description="Peptidoglycan binding-like" evidence="2">
    <location>
        <begin position="372"/>
        <end position="426"/>
    </location>
</feature>
<evidence type="ECO:0000256" key="1">
    <source>
        <dbReference type="SAM" id="MobiDB-lite"/>
    </source>
</evidence>
<reference evidence="3 4" key="1">
    <citation type="submission" date="2015-03" db="EMBL/GenBank/DDBJ databases">
        <authorList>
            <person name="Hassan Y.I."/>
            <person name="Lepp D."/>
            <person name="Li X.-Z."/>
            <person name="Zhou T."/>
        </authorList>
    </citation>
    <scope>NUCLEOTIDE SEQUENCE [LARGE SCALE GENOMIC DNA]</scope>
    <source>
        <strain evidence="3 4">BD-c194</strain>
    </source>
</reference>
<dbReference type="RefSeq" id="WP_046108791.1">
    <property type="nucleotide sequence ID" value="NZ_JZEX01000109.1"/>
</dbReference>
<dbReference type="Proteomes" id="UP000033632">
    <property type="component" value="Unassembled WGS sequence"/>
</dbReference>
<dbReference type="OrthoDB" id="9816507at2"/>
<name>A0A0F5FTX9_9HYPH</name>
<feature type="region of interest" description="Disordered" evidence="1">
    <location>
        <begin position="194"/>
        <end position="227"/>
    </location>
</feature>
<dbReference type="SUPFAM" id="SSF47090">
    <property type="entry name" value="PGBD-like"/>
    <property type="match status" value="2"/>
</dbReference>